<comment type="caution">
    <text evidence="1">The sequence shown here is derived from an EMBL/GenBank/DDBJ whole genome shotgun (WGS) entry which is preliminary data.</text>
</comment>
<keyword evidence="1" id="KW-0378">Hydrolase</keyword>
<dbReference type="Proteomes" id="UP000033945">
    <property type="component" value="Unassembled WGS sequence"/>
</dbReference>
<dbReference type="AlphaFoldDB" id="A0A0G1IP33"/>
<protein>
    <submittedName>
        <fullName evidence="1">HNH endonuclease</fullName>
    </submittedName>
</protein>
<dbReference type="GO" id="GO:0004519">
    <property type="term" value="F:endonuclease activity"/>
    <property type="evidence" value="ECO:0007669"/>
    <property type="project" value="UniProtKB-KW"/>
</dbReference>
<sequence>MPKKPRTKCLVCARETARAGYTYCSNACQIEYQYQSYIDRWKAGKESGLRSIGIVSRPIKRYLRRKFGNKCCLCGWSKINIKTGKAPLVADHIDGNWRNNTESNLRLICPNCDALSPTFVALNKGNGRKGRALSKRAKEGRLLATNMPG</sequence>
<dbReference type="EMBL" id="LCIT01000046">
    <property type="protein sequence ID" value="KKT60693.1"/>
    <property type="molecule type" value="Genomic_DNA"/>
</dbReference>
<dbReference type="CDD" id="cd00085">
    <property type="entry name" value="HNHc"/>
    <property type="match status" value="1"/>
</dbReference>
<name>A0A0G1IP33_9BACT</name>
<reference evidence="1 2" key="1">
    <citation type="journal article" date="2015" name="Nature">
        <title>rRNA introns, odd ribosomes, and small enigmatic genomes across a large radiation of phyla.</title>
        <authorList>
            <person name="Brown C.T."/>
            <person name="Hug L.A."/>
            <person name="Thomas B.C."/>
            <person name="Sharon I."/>
            <person name="Castelle C.J."/>
            <person name="Singh A."/>
            <person name="Wilkins M.J."/>
            <person name="Williams K.H."/>
            <person name="Banfield J.F."/>
        </authorList>
    </citation>
    <scope>NUCLEOTIDE SEQUENCE [LARGE SCALE GENOMIC DNA]</scope>
</reference>
<accession>A0A0G1IP33</accession>
<evidence type="ECO:0000313" key="2">
    <source>
        <dbReference type="Proteomes" id="UP000033945"/>
    </source>
</evidence>
<gene>
    <name evidence="1" type="ORF">UW55_C0046G0007</name>
</gene>
<keyword evidence="1" id="KW-0540">Nuclease</keyword>
<dbReference type="InterPro" id="IPR003615">
    <property type="entry name" value="HNH_nuc"/>
</dbReference>
<evidence type="ECO:0000313" key="1">
    <source>
        <dbReference type="EMBL" id="KKT60693.1"/>
    </source>
</evidence>
<keyword evidence="1" id="KW-0255">Endonuclease</keyword>
<dbReference type="PATRIC" id="fig|1618648.3.peg.1120"/>
<proteinExistence type="predicted"/>
<organism evidence="1 2">
    <name type="scientific">Candidatus Giovannonibacteria bacterium GW2011_GWA2_44_26</name>
    <dbReference type="NCBI Taxonomy" id="1618648"/>
    <lineage>
        <taxon>Bacteria</taxon>
        <taxon>Candidatus Giovannoniibacteriota</taxon>
    </lineage>
</organism>